<feature type="compositionally biased region" description="Polar residues" evidence="1">
    <location>
        <begin position="491"/>
        <end position="502"/>
    </location>
</feature>
<evidence type="ECO:0008006" key="4">
    <source>
        <dbReference type="Google" id="ProtNLM"/>
    </source>
</evidence>
<feature type="compositionally biased region" description="Basic and acidic residues" evidence="1">
    <location>
        <begin position="1"/>
        <end position="21"/>
    </location>
</feature>
<proteinExistence type="predicted"/>
<protein>
    <recommendedName>
        <fullName evidence="4">DUF4241 domain-containing protein</fullName>
    </recommendedName>
</protein>
<sequence length="539" mass="57627">MSTQHDAGDARATDRAGDPDRGGSWGVLRRLGSAGGPFGLRRSGLVFLTCLALVGGLSVAATVRIGSAPVERAEQGVAEESAVEVTYCAGWDPGSRKPVGVMGVDGARKRDSAGEPYAVLLTANARPRGLLQIDWGRHYLGLFLFDEHGRRDRAYDYRELEPGLLDLRQYEQWRYASADEPEFPERGWHFTLTTRPDGDTADVQLDHGGLFQTSHDMPERHRTLRRAAFGDWTAYADGGMLGFGRRAGGAGDVALVPARLKEDEGHREAATPLWRAPSGMRPRYLEALFTPGSRFSDTEFGVAIVTEPQSAGVLRVPTGAVIAADPGTLSSRDEPYTAMVPVGDHPVLIAGMRWESEGWNETTAAVLRILDKPTASWELAVRPGQDTRLLGDDEFYGFGVDSGMGAFLDASGRDALAAAYEHRQQSDSPDDDTATEVGDPATGTNLIAYPSGRGDGSYPVWIGRTAAGEVTCLVADMLVLHDVKSLPPTAPDTTAFLTPTPTGSGGRPEPKPTDPEATAGFLAAVAASIAGKKEQVGRR</sequence>
<gene>
    <name evidence="2" type="ORF">DKT68_09810</name>
</gene>
<evidence type="ECO:0000313" key="3">
    <source>
        <dbReference type="Proteomes" id="UP000245410"/>
    </source>
</evidence>
<dbReference type="Proteomes" id="UP000245410">
    <property type="component" value="Unassembled WGS sequence"/>
</dbReference>
<dbReference type="AlphaFoldDB" id="A0A317D6B4"/>
<evidence type="ECO:0000256" key="1">
    <source>
        <dbReference type="SAM" id="MobiDB-lite"/>
    </source>
</evidence>
<evidence type="ECO:0000313" key="2">
    <source>
        <dbReference type="EMBL" id="PWR10164.1"/>
    </source>
</evidence>
<feature type="region of interest" description="Disordered" evidence="1">
    <location>
        <begin position="488"/>
        <end position="518"/>
    </location>
</feature>
<name>A0A317D6B4_9ACTN</name>
<feature type="region of interest" description="Disordered" evidence="1">
    <location>
        <begin position="1"/>
        <end position="24"/>
    </location>
</feature>
<keyword evidence="3" id="KW-1185">Reference proteome</keyword>
<dbReference type="EMBL" id="QGKR01000162">
    <property type="protein sequence ID" value="PWR10164.1"/>
    <property type="molecule type" value="Genomic_DNA"/>
</dbReference>
<accession>A0A317D6B4</accession>
<dbReference type="Pfam" id="PF14025">
    <property type="entry name" value="DUF4241"/>
    <property type="match status" value="1"/>
</dbReference>
<dbReference type="InterPro" id="IPR025335">
    <property type="entry name" value="DUF4241"/>
</dbReference>
<organism evidence="2 3">
    <name type="scientific">Micromonospora acroterricola</name>
    <dbReference type="NCBI Taxonomy" id="2202421"/>
    <lineage>
        <taxon>Bacteria</taxon>
        <taxon>Bacillati</taxon>
        <taxon>Actinomycetota</taxon>
        <taxon>Actinomycetes</taxon>
        <taxon>Micromonosporales</taxon>
        <taxon>Micromonosporaceae</taxon>
        <taxon>Micromonospora</taxon>
    </lineage>
</organism>
<feature type="region of interest" description="Disordered" evidence="1">
    <location>
        <begin position="420"/>
        <end position="450"/>
    </location>
</feature>
<reference evidence="2 3" key="1">
    <citation type="submission" date="2018-05" db="EMBL/GenBank/DDBJ databases">
        <title>Micromonospora atacamensis sp. nov., a novel actinobacteria isolated from high altitude Atacama Desert soil.</title>
        <authorList>
            <person name="Carro L."/>
            <person name="Golinska P."/>
            <person name="Klenk H.-P."/>
            <person name="Goodfellow M."/>
        </authorList>
    </citation>
    <scope>NUCLEOTIDE SEQUENCE [LARGE SCALE GENOMIC DNA]</scope>
    <source>
        <strain evidence="2 3">5R2A7</strain>
    </source>
</reference>
<comment type="caution">
    <text evidence="2">The sequence shown here is derived from an EMBL/GenBank/DDBJ whole genome shotgun (WGS) entry which is preliminary data.</text>
</comment>